<keyword evidence="2" id="KW-1185">Reference proteome</keyword>
<reference evidence="1" key="1">
    <citation type="submission" date="2006-10" db="EMBL/GenBank/DDBJ databases">
        <authorList>
            <person name="Amadeo P."/>
            <person name="Zhao Q."/>
            <person name="Wortman J."/>
            <person name="Fraser-Liggett C."/>
            <person name="Carlton J."/>
        </authorList>
    </citation>
    <scope>NUCLEOTIDE SEQUENCE</scope>
    <source>
        <strain evidence="1">G3</strain>
    </source>
</reference>
<dbReference type="VEuPathDB" id="TrichDB:TVAGG3_0306270"/>
<organism evidence="1 2">
    <name type="scientific">Trichomonas vaginalis (strain ATCC PRA-98 / G3)</name>
    <dbReference type="NCBI Taxonomy" id="412133"/>
    <lineage>
        <taxon>Eukaryota</taxon>
        <taxon>Metamonada</taxon>
        <taxon>Parabasalia</taxon>
        <taxon>Trichomonadida</taxon>
        <taxon>Trichomonadidae</taxon>
        <taxon>Trichomonas</taxon>
    </lineage>
</organism>
<evidence type="ECO:0000313" key="1">
    <source>
        <dbReference type="EMBL" id="EAY13164.1"/>
    </source>
</evidence>
<sequence length="479" mass="55572">MDNYKLGEQAQDQPIEKQLNGNKYDGNADRYQTALKNLAAITLDIKKGIDASALLENIKFYVFGHVPVEVLLENSVLETFAVALNYEFGNRATIIYFEMLRNIISHADSTQIIDFFNEENVPKIFELLRTREIHAKFLILEILINVLELNEVGQIIVPLFEENHFERIALELLESMPFEKLSTNKYEPQYIDSLLDLLQILFSYVDDENLIAFIHIFAFITEHLPISYYEILDCEQKNQPLPETPIFEPCFYSTICLVYKQGFRSQEMISNFDLPILIPRLVEMSSKLHYLGKNTKDILKYADSMWKTIVFAIDLSYLPESFFDYLATNLNSICLEYSGSKHLYKIIEYLLLERYELMKKYFVLDALIINFYGYSFKIHNRSINPLFTLMKNLYDPELAEILVQRSFTDLVVSKLEGYSDDTLTNMLIAIGEYCSNNPKFSESVSSNESFHEEVQKLIDSDSDSVSQAAENLINLVYPE</sequence>
<dbReference type="VEuPathDB" id="TrichDB:TVAG_444480"/>
<dbReference type="SUPFAM" id="SSF48371">
    <property type="entry name" value="ARM repeat"/>
    <property type="match status" value="1"/>
</dbReference>
<dbReference type="KEGG" id="tva:4771138"/>
<proteinExistence type="predicted"/>
<evidence type="ECO:0000313" key="2">
    <source>
        <dbReference type="Proteomes" id="UP000001542"/>
    </source>
</evidence>
<dbReference type="InParanoid" id="A2E2I9"/>
<gene>
    <name evidence="1" type="ORF">TVAG_444480</name>
</gene>
<accession>A2E2I9</accession>
<dbReference type="Proteomes" id="UP000001542">
    <property type="component" value="Unassembled WGS sequence"/>
</dbReference>
<dbReference type="RefSeq" id="XP_001325387.1">
    <property type="nucleotide sequence ID" value="XM_001325352.1"/>
</dbReference>
<name>A2E2I9_TRIV3</name>
<dbReference type="InterPro" id="IPR016024">
    <property type="entry name" value="ARM-type_fold"/>
</dbReference>
<dbReference type="SMR" id="A2E2I9"/>
<dbReference type="AlphaFoldDB" id="A2E2I9"/>
<reference evidence="1" key="2">
    <citation type="journal article" date="2007" name="Science">
        <title>Draft genome sequence of the sexually transmitted pathogen Trichomonas vaginalis.</title>
        <authorList>
            <person name="Carlton J.M."/>
            <person name="Hirt R.P."/>
            <person name="Silva J.C."/>
            <person name="Delcher A.L."/>
            <person name="Schatz M."/>
            <person name="Zhao Q."/>
            <person name="Wortman J.R."/>
            <person name="Bidwell S.L."/>
            <person name="Alsmark U.C.M."/>
            <person name="Besteiro S."/>
            <person name="Sicheritz-Ponten T."/>
            <person name="Noel C.J."/>
            <person name="Dacks J.B."/>
            <person name="Foster P.G."/>
            <person name="Simillion C."/>
            <person name="Van de Peer Y."/>
            <person name="Miranda-Saavedra D."/>
            <person name="Barton G.J."/>
            <person name="Westrop G.D."/>
            <person name="Mueller S."/>
            <person name="Dessi D."/>
            <person name="Fiori P.L."/>
            <person name="Ren Q."/>
            <person name="Paulsen I."/>
            <person name="Zhang H."/>
            <person name="Bastida-Corcuera F.D."/>
            <person name="Simoes-Barbosa A."/>
            <person name="Brown M.T."/>
            <person name="Hayes R.D."/>
            <person name="Mukherjee M."/>
            <person name="Okumura C.Y."/>
            <person name="Schneider R."/>
            <person name="Smith A.J."/>
            <person name="Vanacova S."/>
            <person name="Villalvazo M."/>
            <person name="Haas B.J."/>
            <person name="Pertea M."/>
            <person name="Feldblyum T.V."/>
            <person name="Utterback T.R."/>
            <person name="Shu C.L."/>
            <person name="Osoegawa K."/>
            <person name="de Jong P.J."/>
            <person name="Hrdy I."/>
            <person name="Horvathova L."/>
            <person name="Zubacova Z."/>
            <person name="Dolezal P."/>
            <person name="Malik S.B."/>
            <person name="Logsdon J.M. Jr."/>
            <person name="Henze K."/>
            <person name="Gupta A."/>
            <person name="Wang C.C."/>
            <person name="Dunne R.L."/>
            <person name="Upcroft J.A."/>
            <person name="Upcroft P."/>
            <person name="White O."/>
            <person name="Salzberg S.L."/>
            <person name="Tang P."/>
            <person name="Chiu C.-H."/>
            <person name="Lee Y.-S."/>
            <person name="Embley T.M."/>
            <person name="Coombs G.H."/>
            <person name="Mottram J.C."/>
            <person name="Tachezy J."/>
            <person name="Fraser-Liggett C.M."/>
            <person name="Johnson P.J."/>
        </authorList>
    </citation>
    <scope>NUCLEOTIDE SEQUENCE [LARGE SCALE GENOMIC DNA]</scope>
    <source>
        <strain evidence="1">G3</strain>
    </source>
</reference>
<protein>
    <submittedName>
        <fullName evidence="1">Uncharacterized protein</fullName>
    </submittedName>
</protein>
<dbReference type="EMBL" id="DS113290">
    <property type="protein sequence ID" value="EAY13164.1"/>
    <property type="molecule type" value="Genomic_DNA"/>
</dbReference>